<evidence type="ECO:0000313" key="1">
    <source>
        <dbReference type="EMBL" id="EJF47074.1"/>
    </source>
</evidence>
<accession>J0NIY3</accession>
<dbReference type="Proteomes" id="UP000002941">
    <property type="component" value="Unassembled WGS sequence"/>
</dbReference>
<dbReference type="AlphaFoldDB" id="J0NIY3"/>
<reference evidence="1 2" key="1">
    <citation type="submission" date="2012-05" db="EMBL/GenBank/DDBJ databases">
        <authorList>
            <person name="Harkins D.M."/>
            <person name="Madupu R."/>
            <person name="Durkin A.S."/>
            <person name="Torralba M."/>
            <person name="Methe B."/>
            <person name="Sutton G.G."/>
            <person name="Nelson K.E."/>
        </authorList>
    </citation>
    <scope>NUCLEOTIDE SEQUENCE [LARGE SCALE GENOMIC DNA]</scope>
    <source>
        <strain evidence="1 2">F0489</strain>
    </source>
</reference>
<protein>
    <submittedName>
        <fullName evidence="1">Uncharacterized protein</fullName>
    </submittedName>
</protein>
<evidence type="ECO:0000313" key="2">
    <source>
        <dbReference type="Proteomes" id="UP000002941"/>
    </source>
</evidence>
<comment type="caution">
    <text evidence="1">The sequence shown here is derived from an EMBL/GenBank/DDBJ whole genome shotgun (WGS) entry which is preliminary data.</text>
</comment>
<dbReference type="EMBL" id="AKFT01000033">
    <property type="protein sequence ID" value="EJF47074.1"/>
    <property type="molecule type" value="Genomic_DNA"/>
</dbReference>
<gene>
    <name evidence="1" type="ORF">HMPREF1318_0516</name>
</gene>
<proteinExistence type="predicted"/>
<name>J0NIY3_9ACTO</name>
<organism evidence="1 2">
    <name type="scientific">Actinomyces massiliensis F0489</name>
    <dbReference type="NCBI Taxonomy" id="1125718"/>
    <lineage>
        <taxon>Bacteria</taxon>
        <taxon>Bacillati</taxon>
        <taxon>Actinomycetota</taxon>
        <taxon>Actinomycetes</taxon>
        <taxon>Actinomycetales</taxon>
        <taxon>Actinomycetaceae</taxon>
        <taxon>Actinomyces</taxon>
    </lineage>
</organism>
<sequence length="41" mass="4256">MNLSAHPVLPGSGSVDKFAAVTDAARGGRGWSLSVRTRTQT</sequence>
<keyword evidence="2" id="KW-1185">Reference proteome</keyword>